<organism evidence="1">
    <name type="scientific">gut metagenome</name>
    <dbReference type="NCBI Taxonomy" id="749906"/>
    <lineage>
        <taxon>unclassified sequences</taxon>
        <taxon>metagenomes</taxon>
        <taxon>organismal metagenomes</taxon>
    </lineage>
</organism>
<comment type="caution">
    <text evidence="1">The sequence shown here is derived from an EMBL/GenBank/DDBJ whole genome shotgun (WGS) entry which is preliminary data.</text>
</comment>
<evidence type="ECO:0000313" key="1">
    <source>
        <dbReference type="EMBL" id="EJW96849.1"/>
    </source>
</evidence>
<dbReference type="EMBL" id="AMCI01005070">
    <property type="protein sequence ID" value="EJW96849.1"/>
    <property type="molecule type" value="Genomic_DNA"/>
</dbReference>
<proteinExistence type="predicted"/>
<name>J9GBQ7_9ZZZZ</name>
<accession>J9GBQ7</accession>
<gene>
    <name evidence="1" type="ORF">EVA_15044</name>
</gene>
<sequence length="118" mass="13183">MLGVLADYHDFAFALNDFALFAHGLHGRSNFHLIYLLLASPGYSATGNVIGRHLNRDLVAGKYPDKVHPELTGNMCQNDVAIADIYLEHGVGQGFNYRALEFDYVVFCQCKFPPKSVY</sequence>
<reference evidence="1" key="1">
    <citation type="journal article" date="2012" name="PLoS ONE">
        <title>Gene sets for utilization of primary and secondary nutrition supplies in the distal gut of endangered iberian lynx.</title>
        <authorList>
            <person name="Alcaide M."/>
            <person name="Messina E."/>
            <person name="Richter M."/>
            <person name="Bargiela R."/>
            <person name="Peplies J."/>
            <person name="Huws S.A."/>
            <person name="Newbold C.J."/>
            <person name="Golyshin P.N."/>
            <person name="Simon M.A."/>
            <person name="Lopez G."/>
            <person name="Yakimov M.M."/>
            <person name="Ferrer M."/>
        </authorList>
    </citation>
    <scope>NUCLEOTIDE SEQUENCE</scope>
</reference>
<dbReference type="AlphaFoldDB" id="J9GBQ7"/>
<protein>
    <submittedName>
        <fullName evidence="1">Uncharacterized protein</fullName>
    </submittedName>
</protein>